<organism evidence="1">
    <name type="scientific">Leptotrichia mesophila</name>
    <dbReference type="NCBI Taxonomy" id="3239303"/>
    <lineage>
        <taxon>Bacteria</taxon>
        <taxon>Fusobacteriati</taxon>
        <taxon>Fusobacteriota</taxon>
        <taxon>Fusobacteriia</taxon>
        <taxon>Fusobacteriales</taxon>
        <taxon>Leptotrichiaceae</taxon>
        <taxon>Leptotrichia</taxon>
    </lineage>
</organism>
<accession>A0AB39VCR6</accession>
<gene>
    <name evidence="1" type="ORF">AB8B23_01275</name>
</gene>
<dbReference type="AlphaFoldDB" id="A0AB39VCR6"/>
<dbReference type="KEGG" id="lmes:AB8B23_01275"/>
<dbReference type="PROSITE" id="PS51257">
    <property type="entry name" value="PROKAR_LIPOPROTEIN"/>
    <property type="match status" value="1"/>
</dbReference>
<proteinExistence type="predicted"/>
<reference evidence="1" key="1">
    <citation type="submission" date="2024-07" db="EMBL/GenBank/DDBJ databases">
        <authorList>
            <person name="Li X.-J."/>
            <person name="Wang X."/>
        </authorList>
    </citation>
    <scope>NUCLEOTIDE SEQUENCE</scope>
    <source>
        <strain evidence="1">HSP-342</strain>
    </source>
</reference>
<evidence type="ECO:0000313" key="1">
    <source>
        <dbReference type="EMBL" id="XDU64828.1"/>
    </source>
</evidence>
<dbReference type="RefSeq" id="WP_369713083.1">
    <property type="nucleotide sequence ID" value="NZ_CP165646.1"/>
</dbReference>
<evidence type="ECO:0008006" key="2">
    <source>
        <dbReference type="Google" id="ProtNLM"/>
    </source>
</evidence>
<sequence>MKCKKNKIQIILSVTTTSCEKPESKKNYTVVLNKEECKKRVTEIINNKNFFLKLKRKE</sequence>
<name>A0AB39VCR6_9FUSO</name>
<protein>
    <recommendedName>
        <fullName evidence="2">Lipoprotein</fullName>
    </recommendedName>
</protein>
<dbReference type="EMBL" id="CP165646">
    <property type="protein sequence ID" value="XDU64828.1"/>
    <property type="molecule type" value="Genomic_DNA"/>
</dbReference>